<name>A0A0E9X566_ANGAN</name>
<accession>A0A0E9X566</accession>
<reference evidence="1" key="2">
    <citation type="journal article" date="2015" name="Fish Shellfish Immunol.">
        <title>Early steps in the European eel (Anguilla anguilla)-Vibrio vulnificus interaction in the gills: Role of the RtxA13 toxin.</title>
        <authorList>
            <person name="Callol A."/>
            <person name="Pajuelo D."/>
            <person name="Ebbesson L."/>
            <person name="Teles M."/>
            <person name="MacKenzie S."/>
            <person name="Amaro C."/>
        </authorList>
    </citation>
    <scope>NUCLEOTIDE SEQUENCE</scope>
</reference>
<dbReference type="EMBL" id="GBXM01010720">
    <property type="protein sequence ID" value="JAH97857.1"/>
    <property type="molecule type" value="Transcribed_RNA"/>
</dbReference>
<evidence type="ECO:0000313" key="1">
    <source>
        <dbReference type="EMBL" id="JAH97857.1"/>
    </source>
</evidence>
<dbReference type="AlphaFoldDB" id="A0A0E9X566"/>
<protein>
    <submittedName>
        <fullName evidence="1">Uncharacterized protein</fullName>
    </submittedName>
</protein>
<proteinExistence type="predicted"/>
<reference evidence="1" key="1">
    <citation type="submission" date="2014-11" db="EMBL/GenBank/DDBJ databases">
        <authorList>
            <person name="Amaro Gonzalez C."/>
        </authorList>
    </citation>
    <scope>NUCLEOTIDE SEQUENCE</scope>
</reference>
<organism evidence="1">
    <name type="scientific">Anguilla anguilla</name>
    <name type="common">European freshwater eel</name>
    <name type="synonym">Muraena anguilla</name>
    <dbReference type="NCBI Taxonomy" id="7936"/>
    <lineage>
        <taxon>Eukaryota</taxon>
        <taxon>Metazoa</taxon>
        <taxon>Chordata</taxon>
        <taxon>Craniata</taxon>
        <taxon>Vertebrata</taxon>
        <taxon>Euteleostomi</taxon>
        <taxon>Actinopterygii</taxon>
        <taxon>Neopterygii</taxon>
        <taxon>Teleostei</taxon>
        <taxon>Anguilliformes</taxon>
        <taxon>Anguillidae</taxon>
        <taxon>Anguilla</taxon>
    </lineage>
</organism>
<sequence>MTQAIFICCFFFSLVGDSGILLAGPIVLWHFDFRQHFVPPQTLLQHYVIHFTLRITMGICL</sequence>